<gene>
    <name evidence="1" type="ORF">MNBD_GAMMA25-139</name>
</gene>
<accession>A0A3B1AT07</accession>
<dbReference type="InterPro" id="IPR043693">
    <property type="entry name" value="UbiV"/>
</dbReference>
<organism evidence="1">
    <name type="scientific">hydrothermal vent metagenome</name>
    <dbReference type="NCBI Taxonomy" id="652676"/>
    <lineage>
        <taxon>unclassified sequences</taxon>
        <taxon>metagenomes</taxon>
        <taxon>ecological metagenomes</taxon>
    </lineage>
</organism>
<proteinExistence type="inferred from homology"/>
<dbReference type="NCBIfam" id="NF011991">
    <property type="entry name" value="PRK15447.1"/>
    <property type="match status" value="1"/>
</dbReference>
<dbReference type="InterPro" id="IPR001539">
    <property type="entry name" value="Peptidase_U32"/>
</dbReference>
<dbReference type="Pfam" id="PF01136">
    <property type="entry name" value="Peptidase_U32"/>
    <property type="match status" value="1"/>
</dbReference>
<sequence>MKLSLGPLQYYWPKEKVIEFYLAAESWPVDIVYLGEVVCAKRRELKLEDWLAIAERLTAAGKEVVLSTLILLEADSELSRLEKICNNGQYRVEANDISAVHLLDGKHKFIAGPHINSYNAGTLSILHNCGAIRWVMPFELGQSTLQRLVAEKPTSMETEVLVYGRLPLSFSARCFTARADNVPKDQCELRCISDVKGLPLQTQEGQELFTINGIQLQSGVPCNLVGEVNALKDMGVDVLRLSPEVEHMDVFVALFNEVIANQRNSDEAFEIMQDLFSQQEWCNGFWYEEAGMNWKNIQQQA</sequence>
<dbReference type="GO" id="GO:0006744">
    <property type="term" value="P:ubiquinone biosynthetic process"/>
    <property type="evidence" value="ECO:0007669"/>
    <property type="project" value="InterPro"/>
</dbReference>
<dbReference type="PANTHER" id="PTHR30217">
    <property type="entry name" value="PEPTIDASE U32 FAMILY"/>
    <property type="match status" value="1"/>
</dbReference>
<evidence type="ECO:0000313" key="1">
    <source>
        <dbReference type="EMBL" id="VAX09106.1"/>
    </source>
</evidence>
<dbReference type="InterPro" id="IPR051454">
    <property type="entry name" value="RNA/ubiquinone_mod_enzymes"/>
</dbReference>
<dbReference type="EMBL" id="UOFY01000031">
    <property type="protein sequence ID" value="VAX09106.1"/>
    <property type="molecule type" value="Genomic_DNA"/>
</dbReference>
<dbReference type="HAMAP" id="MF_02233">
    <property type="entry name" value="UbiV"/>
    <property type="match status" value="1"/>
</dbReference>
<dbReference type="PANTHER" id="PTHR30217:SF11">
    <property type="entry name" value="UBIQUINONE BIOSYNTHESIS PROTEIN UBIV"/>
    <property type="match status" value="1"/>
</dbReference>
<protein>
    <submittedName>
        <fullName evidence="1">Uncharacterized peptidase U32 family member YhbV</fullName>
    </submittedName>
</protein>
<reference evidence="1" key="1">
    <citation type="submission" date="2018-06" db="EMBL/GenBank/DDBJ databases">
        <authorList>
            <person name="Zhirakovskaya E."/>
        </authorList>
    </citation>
    <scope>NUCLEOTIDE SEQUENCE</scope>
</reference>
<name>A0A3B1AT07_9ZZZZ</name>
<dbReference type="AlphaFoldDB" id="A0A3B1AT07"/>